<feature type="compositionally biased region" description="Low complexity" evidence="1">
    <location>
        <begin position="263"/>
        <end position="287"/>
    </location>
</feature>
<dbReference type="EMBL" id="CADCTU010000144">
    <property type="protein sequence ID" value="CAA9298570.1"/>
    <property type="molecule type" value="Genomic_DNA"/>
</dbReference>
<name>A0A6J4K8U2_9BACT</name>
<evidence type="ECO:0000313" key="2">
    <source>
        <dbReference type="EMBL" id="CAA9298570.1"/>
    </source>
</evidence>
<organism evidence="2">
    <name type="scientific">uncultured Gemmatimonadaceae bacterium</name>
    <dbReference type="NCBI Taxonomy" id="246130"/>
    <lineage>
        <taxon>Bacteria</taxon>
        <taxon>Pseudomonadati</taxon>
        <taxon>Gemmatimonadota</taxon>
        <taxon>Gemmatimonadia</taxon>
        <taxon>Gemmatimonadales</taxon>
        <taxon>Gemmatimonadaceae</taxon>
        <taxon>environmental samples</taxon>
    </lineage>
</organism>
<feature type="non-terminal residue" evidence="2">
    <location>
        <position position="294"/>
    </location>
</feature>
<proteinExistence type="predicted"/>
<feature type="compositionally biased region" description="Basic and acidic residues" evidence="1">
    <location>
        <begin position="243"/>
        <end position="257"/>
    </location>
</feature>
<dbReference type="AlphaFoldDB" id="A0A6J4K8U2"/>
<accession>A0A6J4K8U2</accession>
<reference evidence="2" key="1">
    <citation type="submission" date="2020-02" db="EMBL/GenBank/DDBJ databases">
        <authorList>
            <person name="Meier V. D."/>
        </authorList>
    </citation>
    <scope>NUCLEOTIDE SEQUENCE</scope>
    <source>
        <strain evidence="2">AVDCRST_MAG11</strain>
    </source>
</reference>
<feature type="region of interest" description="Disordered" evidence="1">
    <location>
        <begin position="1"/>
        <end position="164"/>
    </location>
</feature>
<sequence length="294" mass="32304">ALPRRPHEPPPLARPPRRDRARASGHARAASGRAEPAAPERARPPRLPPRRARRDGAPLPGALHARRPEPVRPRHELRRRVAGGRGDGRGEPAGPGRDRRRRAEHAREADERVQPVRRRRLGPGARRRVPGLPHADGEAARRPPLPHAPRPAPHRRRRLVDGRADLPVRVLQARRDVRLRGGDEPVALAQRRGDLPGRRGRAVLPGAHLPRHRAAGGRAPRRQRAPPARPARRQGLPGGGRPALDRGRARPPHRERLGPPVPRRAAVPARRAGRAAGAPPPGAARLRPAARRRV</sequence>
<feature type="compositionally biased region" description="Low complexity" evidence="1">
    <location>
        <begin position="26"/>
        <end position="37"/>
    </location>
</feature>
<feature type="compositionally biased region" description="Basic residues" evidence="1">
    <location>
        <begin position="209"/>
        <end position="224"/>
    </location>
</feature>
<feature type="compositionally biased region" description="Basic and acidic residues" evidence="1">
    <location>
        <begin position="105"/>
        <end position="114"/>
    </location>
</feature>
<feature type="region of interest" description="Disordered" evidence="1">
    <location>
        <begin position="182"/>
        <end position="294"/>
    </location>
</feature>
<feature type="non-terminal residue" evidence="2">
    <location>
        <position position="1"/>
    </location>
</feature>
<evidence type="ECO:0000256" key="1">
    <source>
        <dbReference type="SAM" id="MobiDB-lite"/>
    </source>
</evidence>
<protein>
    <submittedName>
        <fullName evidence="2">Putative esterase</fullName>
    </submittedName>
</protein>
<feature type="compositionally biased region" description="Basic residues" evidence="1">
    <location>
        <begin position="115"/>
        <end position="129"/>
    </location>
</feature>
<gene>
    <name evidence="2" type="ORF">AVDCRST_MAG11-660</name>
</gene>